<protein>
    <submittedName>
        <fullName evidence="2">Uncharacterized protein</fullName>
    </submittedName>
</protein>
<name>A0A1Q9CDE7_SYMMI</name>
<keyword evidence="3" id="KW-1185">Reference proteome</keyword>
<dbReference type="Proteomes" id="UP000186817">
    <property type="component" value="Unassembled WGS sequence"/>
</dbReference>
<feature type="region of interest" description="Disordered" evidence="1">
    <location>
        <begin position="8"/>
        <end position="33"/>
    </location>
</feature>
<organism evidence="2 3">
    <name type="scientific">Symbiodinium microadriaticum</name>
    <name type="common">Dinoflagellate</name>
    <name type="synonym">Zooxanthella microadriatica</name>
    <dbReference type="NCBI Taxonomy" id="2951"/>
    <lineage>
        <taxon>Eukaryota</taxon>
        <taxon>Sar</taxon>
        <taxon>Alveolata</taxon>
        <taxon>Dinophyceae</taxon>
        <taxon>Suessiales</taxon>
        <taxon>Symbiodiniaceae</taxon>
        <taxon>Symbiodinium</taxon>
    </lineage>
</organism>
<dbReference type="OrthoDB" id="10397613at2759"/>
<reference evidence="2 3" key="1">
    <citation type="submission" date="2016-02" db="EMBL/GenBank/DDBJ databases">
        <title>Genome analysis of coral dinoflagellate symbionts highlights evolutionary adaptations to a symbiotic lifestyle.</title>
        <authorList>
            <person name="Aranda M."/>
            <person name="Li Y."/>
            <person name="Liew Y.J."/>
            <person name="Baumgarten S."/>
            <person name="Simakov O."/>
            <person name="Wilson M."/>
            <person name="Piel J."/>
            <person name="Ashoor H."/>
            <person name="Bougouffa S."/>
            <person name="Bajic V.B."/>
            <person name="Ryu T."/>
            <person name="Ravasi T."/>
            <person name="Bayer T."/>
            <person name="Micklem G."/>
            <person name="Kim H."/>
            <person name="Bhak J."/>
            <person name="Lajeunesse T.C."/>
            <person name="Voolstra C.R."/>
        </authorList>
    </citation>
    <scope>NUCLEOTIDE SEQUENCE [LARGE SCALE GENOMIC DNA]</scope>
    <source>
        <strain evidence="2 3">CCMP2467</strain>
    </source>
</reference>
<feature type="region of interest" description="Disordered" evidence="1">
    <location>
        <begin position="462"/>
        <end position="491"/>
    </location>
</feature>
<evidence type="ECO:0000313" key="2">
    <source>
        <dbReference type="EMBL" id="OLP80953.1"/>
    </source>
</evidence>
<dbReference type="EMBL" id="LSRX01001329">
    <property type="protein sequence ID" value="OLP80953.1"/>
    <property type="molecule type" value="Genomic_DNA"/>
</dbReference>
<feature type="compositionally biased region" description="Basic and acidic residues" evidence="1">
    <location>
        <begin position="462"/>
        <end position="484"/>
    </location>
</feature>
<feature type="region of interest" description="Disordered" evidence="1">
    <location>
        <begin position="278"/>
        <end position="302"/>
    </location>
</feature>
<proteinExistence type="predicted"/>
<evidence type="ECO:0000313" key="3">
    <source>
        <dbReference type="Proteomes" id="UP000186817"/>
    </source>
</evidence>
<accession>A0A1Q9CDE7</accession>
<dbReference type="AlphaFoldDB" id="A0A1Q9CDE7"/>
<evidence type="ECO:0000256" key="1">
    <source>
        <dbReference type="SAM" id="MobiDB-lite"/>
    </source>
</evidence>
<gene>
    <name evidence="2" type="ORF">AK812_SmicGene38571</name>
</gene>
<feature type="region of interest" description="Disordered" evidence="1">
    <location>
        <begin position="152"/>
        <end position="183"/>
    </location>
</feature>
<feature type="region of interest" description="Disordered" evidence="1">
    <location>
        <begin position="198"/>
        <end position="257"/>
    </location>
</feature>
<sequence length="491" mass="54596">MMFCCLHEATQRGNMSDDGETKPMEAESEDRPAAAEYDLEEYLEGASCFKSFEDVEDEVHYLRHRGDALADSMVSMMSDGVTLFVFGLFTRQAGHRLQKAYESLHQQFREVSADAVYWQSLAEARVASETTQACNPIASFQEPRLSAIAETGSPKCLTPRDSVNPTAVEVEDSPGPTSPVNLDPREALRRAAVEAAEVLQKKGASRKKKVDAPSPHLSKGLPTTSPSKHRSRDFESMMARTPPRRTRTDAEGSPSPCTPGLRALSSALSGGFLSRPSLSSRKWGIGSSPKRCPGLGTPTRRGKVDADFLARSPLRQPHPSMHGCKMPPEVMKAVGSMPRGLLRGLQRRIRDSLYLQTERGAQLQAALVVAVSSLDEGLLDTCETEENDASLLEEWWTRLKKMMDLGKEDSQASASNDAIAVPTRAPLADPGHRAQEVLQWEEERQEETNKRAEERLLHQAQLEEREREEMNQEHQDEALFEQHRASQYNRT</sequence>
<comment type="caution">
    <text evidence="2">The sequence shown here is derived from an EMBL/GenBank/DDBJ whole genome shotgun (WGS) entry which is preliminary data.</text>
</comment>
<feature type="compositionally biased region" description="Basic and acidic residues" evidence="1">
    <location>
        <begin position="19"/>
        <end position="33"/>
    </location>
</feature>